<dbReference type="EMBL" id="JACHWS010000001">
    <property type="protein sequence ID" value="MBB3037004.1"/>
    <property type="molecule type" value="Genomic_DNA"/>
</dbReference>
<dbReference type="RefSeq" id="WP_232323062.1">
    <property type="nucleotide sequence ID" value="NZ_BDDI01000020.1"/>
</dbReference>
<protein>
    <submittedName>
        <fullName evidence="1">Uncharacterized protein</fullName>
    </submittedName>
</protein>
<gene>
    <name evidence="1" type="ORF">FHU29_001438</name>
</gene>
<name>A0A839RLG9_9ACTN</name>
<dbReference type="AlphaFoldDB" id="A0A839RLG9"/>
<sequence>MTPPRPALWMIEDLEPFPDAPQVGEVCEPSTYWATPEMRSVPRELTCEVAAQVEEVTIHGRTERVAHLGNGFTTMIPDGIDAVGETTLRGFLVWDRYLWSTTTRSPQAGFW</sequence>
<proteinExistence type="predicted"/>
<comment type="caution">
    <text evidence="1">The sequence shown here is derived from an EMBL/GenBank/DDBJ whole genome shotgun (WGS) entry which is preliminary data.</text>
</comment>
<organism evidence="1 2">
    <name type="scientific">Hoyosella altamirensis</name>
    <dbReference type="NCBI Taxonomy" id="616997"/>
    <lineage>
        <taxon>Bacteria</taxon>
        <taxon>Bacillati</taxon>
        <taxon>Actinomycetota</taxon>
        <taxon>Actinomycetes</taxon>
        <taxon>Mycobacteriales</taxon>
        <taxon>Hoyosellaceae</taxon>
        <taxon>Hoyosella</taxon>
    </lineage>
</organism>
<accession>A0A839RLG9</accession>
<evidence type="ECO:0000313" key="1">
    <source>
        <dbReference type="EMBL" id="MBB3037004.1"/>
    </source>
</evidence>
<evidence type="ECO:0000313" key="2">
    <source>
        <dbReference type="Proteomes" id="UP000567922"/>
    </source>
</evidence>
<reference evidence="1 2" key="1">
    <citation type="submission" date="2020-08" db="EMBL/GenBank/DDBJ databases">
        <title>Sequencing the genomes of 1000 actinobacteria strains.</title>
        <authorList>
            <person name="Klenk H.-P."/>
        </authorList>
    </citation>
    <scope>NUCLEOTIDE SEQUENCE [LARGE SCALE GENOMIC DNA]</scope>
    <source>
        <strain evidence="1 2">DSM 45258</strain>
    </source>
</reference>
<dbReference type="Proteomes" id="UP000567922">
    <property type="component" value="Unassembled WGS sequence"/>
</dbReference>
<keyword evidence="2" id="KW-1185">Reference proteome</keyword>